<name>A0A9P4V2L1_9PLEO</name>
<feature type="region of interest" description="Disordered" evidence="1">
    <location>
        <begin position="1"/>
        <end position="130"/>
    </location>
</feature>
<gene>
    <name evidence="2" type="ORF">EJ04DRAFT_430690</name>
</gene>
<reference evidence="2" key="1">
    <citation type="journal article" date="2020" name="Stud. Mycol.">
        <title>101 Dothideomycetes genomes: a test case for predicting lifestyles and emergence of pathogens.</title>
        <authorList>
            <person name="Haridas S."/>
            <person name="Albert R."/>
            <person name="Binder M."/>
            <person name="Bloem J."/>
            <person name="Labutti K."/>
            <person name="Salamov A."/>
            <person name="Andreopoulos B."/>
            <person name="Baker S."/>
            <person name="Barry K."/>
            <person name="Bills G."/>
            <person name="Bluhm B."/>
            <person name="Cannon C."/>
            <person name="Castanera R."/>
            <person name="Culley D."/>
            <person name="Daum C."/>
            <person name="Ezra D."/>
            <person name="Gonzalez J."/>
            <person name="Henrissat B."/>
            <person name="Kuo A."/>
            <person name="Liang C."/>
            <person name="Lipzen A."/>
            <person name="Lutzoni F."/>
            <person name="Magnuson J."/>
            <person name="Mondo S."/>
            <person name="Nolan M."/>
            <person name="Ohm R."/>
            <person name="Pangilinan J."/>
            <person name="Park H.-J."/>
            <person name="Ramirez L."/>
            <person name="Alfaro M."/>
            <person name="Sun H."/>
            <person name="Tritt A."/>
            <person name="Yoshinaga Y."/>
            <person name="Zwiers L.-H."/>
            <person name="Turgeon B."/>
            <person name="Goodwin S."/>
            <person name="Spatafora J."/>
            <person name="Crous P."/>
            <person name="Grigoriev I."/>
        </authorList>
    </citation>
    <scope>NUCLEOTIDE SEQUENCE</scope>
    <source>
        <strain evidence="2">CBS 125425</strain>
    </source>
</reference>
<dbReference type="EMBL" id="ML996115">
    <property type="protein sequence ID" value="KAF2737532.1"/>
    <property type="molecule type" value="Genomic_DNA"/>
</dbReference>
<dbReference type="Proteomes" id="UP000799444">
    <property type="component" value="Unassembled WGS sequence"/>
</dbReference>
<evidence type="ECO:0000313" key="3">
    <source>
        <dbReference type="Proteomes" id="UP000799444"/>
    </source>
</evidence>
<accession>A0A9P4V2L1</accession>
<organism evidence="2 3">
    <name type="scientific">Polyplosphaeria fusca</name>
    <dbReference type="NCBI Taxonomy" id="682080"/>
    <lineage>
        <taxon>Eukaryota</taxon>
        <taxon>Fungi</taxon>
        <taxon>Dikarya</taxon>
        <taxon>Ascomycota</taxon>
        <taxon>Pezizomycotina</taxon>
        <taxon>Dothideomycetes</taxon>
        <taxon>Pleosporomycetidae</taxon>
        <taxon>Pleosporales</taxon>
        <taxon>Tetraplosphaeriaceae</taxon>
        <taxon>Polyplosphaeria</taxon>
    </lineage>
</organism>
<dbReference type="OrthoDB" id="5386823at2759"/>
<dbReference type="AlphaFoldDB" id="A0A9P4V2L1"/>
<protein>
    <submittedName>
        <fullName evidence="2">Uncharacterized protein</fullName>
    </submittedName>
</protein>
<evidence type="ECO:0000313" key="2">
    <source>
        <dbReference type="EMBL" id="KAF2737532.1"/>
    </source>
</evidence>
<feature type="compositionally biased region" description="Basic and acidic residues" evidence="1">
    <location>
        <begin position="110"/>
        <end position="130"/>
    </location>
</feature>
<sequence length="130" mass="13561">MSKPLMDTEAGGEQTQYEGTHTHIDPPPRNPGQLGDPTQGTTLADKQLKQASTAANTQGVTPAEKVRYGQSIQEGGAGGKTEGMEGQARTEGGFGGTERLNEDAAGGLAKEGRREQGYGGDRDMDREIGG</sequence>
<evidence type="ECO:0000256" key="1">
    <source>
        <dbReference type="SAM" id="MobiDB-lite"/>
    </source>
</evidence>
<feature type="compositionally biased region" description="Polar residues" evidence="1">
    <location>
        <begin position="36"/>
        <end position="60"/>
    </location>
</feature>
<comment type="caution">
    <text evidence="2">The sequence shown here is derived from an EMBL/GenBank/DDBJ whole genome shotgun (WGS) entry which is preliminary data.</text>
</comment>
<keyword evidence="3" id="KW-1185">Reference proteome</keyword>
<proteinExistence type="predicted"/>